<feature type="domain" description="EAL" evidence="1">
    <location>
        <begin position="1"/>
        <end position="160"/>
    </location>
</feature>
<dbReference type="Proteomes" id="UP001164803">
    <property type="component" value="Chromosome"/>
</dbReference>
<dbReference type="PANTHER" id="PTHR33121">
    <property type="entry name" value="CYCLIC DI-GMP PHOSPHODIESTERASE PDEF"/>
    <property type="match status" value="1"/>
</dbReference>
<keyword evidence="3" id="KW-1185">Reference proteome</keyword>
<name>A0ABY6Z5Q3_9BACL</name>
<dbReference type="InterPro" id="IPR050706">
    <property type="entry name" value="Cyclic-di-GMP_PDE-like"/>
</dbReference>
<proteinExistence type="predicted"/>
<organism evidence="2 3">
    <name type="scientific">Alicyclobacillus dauci</name>
    <dbReference type="NCBI Taxonomy" id="1475485"/>
    <lineage>
        <taxon>Bacteria</taxon>
        <taxon>Bacillati</taxon>
        <taxon>Bacillota</taxon>
        <taxon>Bacilli</taxon>
        <taxon>Bacillales</taxon>
        <taxon>Alicyclobacillaceae</taxon>
        <taxon>Alicyclobacillus</taxon>
    </lineage>
</organism>
<evidence type="ECO:0000313" key="2">
    <source>
        <dbReference type="EMBL" id="WAH38094.1"/>
    </source>
</evidence>
<dbReference type="SUPFAM" id="SSF141868">
    <property type="entry name" value="EAL domain-like"/>
    <property type="match status" value="1"/>
</dbReference>
<dbReference type="SMART" id="SM00052">
    <property type="entry name" value="EAL"/>
    <property type="match status" value="1"/>
</dbReference>
<dbReference type="PANTHER" id="PTHR33121:SF76">
    <property type="entry name" value="SIGNALING PROTEIN"/>
    <property type="match status" value="1"/>
</dbReference>
<evidence type="ECO:0000313" key="3">
    <source>
        <dbReference type="Proteomes" id="UP001164803"/>
    </source>
</evidence>
<dbReference type="InterPro" id="IPR035919">
    <property type="entry name" value="EAL_sf"/>
</dbReference>
<dbReference type="EMBL" id="CP104064">
    <property type="protein sequence ID" value="WAH38094.1"/>
    <property type="molecule type" value="Genomic_DNA"/>
</dbReference>
<gene>
    <name evidence="2" type="ORF">NZD86_06290</name>
</gene>
<dbReference type="Gene3D" id="3.20.20.450">
    <property type="entry name" value="EAL domain"/>
    <property type="match status" value="1"/>
</dbReference>
<dbReference type="Pfam" id="PF00563">
    <property type="entry name" value="EAL"/>
    <property type="match status" value="1"/>
</dbReference>
<dbReference type="RefSeq" id="WP_268045651.1">
    <property type="nucleotide sequence ID" value="NZ_CP104064.1"/>
</dbReference>
<protein>
    <submittedName>
        <fullName evidence="2">EAL domain-containing protein</fullName>
    </submittedName>
</protein>
<dbReference type="CDD" id="cd01948">
    <property type="entry name" value="EAL"/>
    <property type="match status" value="1"/>
</dbReference>
<dbReference type="InterPro" id="IPR001633">
    <property type="entry name" value="EAL_dom"/>
</dbReference>
<evidence type="ECO:0000259" key="1">
    <source>
        <dbReference type="PROSITE" id="PS50883"/>
    </source>
</evidence>
<accession>A0ABY6Z5Q3</accession>
<dbReference type="PROSITE" id="PS50883">
    <property type="entry name" value="EAL"/>
    <property type="match status" value="1"/>
</dbReference>
<sequence length="160" mass="17736">MKLFINLSPNILSDPSFHQGETRKLIREVGLEPEQIVFEITEHHAIDDYRAFLKLIDHYRGQGFQIAIDDVGAGYSGLVTLMQVKPDFVKIDMELIRGIDKDSVKQDIVGAIHHISSGFSGAVIAEGIETLEELECIQNCGVQYGQGFLLGMPKPSVPVQ</sequence>
<reference evidence="2" key="1">
    <citation type="submission" date="2022-08" db="EMBL/GenBank/DDBJ databases">
        <title>Alicyclobacillus dauci DSM2870, complete genome.</title>
        <authorList>
            <person name="Wang Q."/>
            <person name="Cai R."/>
            <person name="Wang Z."/>
        </authorList>
    </citation>
    <scope>NUCLEOTIDE SEQUENCE</scope>
    <source>
        <strain evidence="2">DSM 28700</strain>
    </source>
</reference>